<reference evidence="2" key="1">
    <citation type="submission" date="2018-02" db="EMBL/GenBank/DDBJ databases">
        <title>Rhizophora mucronata_Transcriptome.</title>
        <authorList>
            <person name="Meera S.P."/>
            <person name="Sreeshan A."/>
            <person name="Augustine A."/>
        </authorList>
    </citation>
    <scope>NUCLEOTIDE SEQUENCE</scope>
    <source>
        <tissue evidence="2">Leaf</tissue>
    </source>
</reference>
<name>A0A2P2NQ20_RHIMU</name>
<keyword evidence="1" id="KW-0812">Transmembrane</keyword>
<dbReference type="AlphaFoldDB" id="A0A2P2NQ20"/>
<protein>
    <submittedName>
        <fullName evidence="2">Uncharacterized protein</fullName>
    </submittedName>
</protein>
<organism evidence="2">
    <name type="scientific">Rhizophora mucronata</name>
    <name type="common">Asiatic mangrove</name>
    <dbReference type="NCBI Taxonomy" id="61149"/>
    <lineage>
        <taxon>Eukaryota</taxon>
        <taxon>Viridiplantae</taxon>
        <taxon>Streptophyta</taxon>
        <taxon>Embryophyta</taxon>
        <taxon>Tracheophyta</taxon>
        <taxon>Spermatophyta</taxon>
        <taxon>Magnoliopsida</taxon>
        <taxon>eudicotyledons</taxon>
        <taxon>Gunneridae</taxon>
        <taxon>Pentapetalae</taxon>
        <taxon>rosids</taxon>
        <taxon>fabids</taxon>
        <taxon>Malpighiales</taxon>
        <taxon>Rhizophoraceae</taxon>
        <taxon>Rhizophora</taxon>
    </lineage>
</organism>
<keyword evidence="1" id="KW-0472">Membrane</keyword>
<evidence type="ECO:0000256" key="1">
    <source>
        <dbReference type="SAM" id="Phobius"/>
    </source>
</evidence>
<keyword evidence="1" id="KW-1133">Transmembrane helix</keyword>
<sequence length="40" mass="4800">MMLLCRLSCLANRQVFQCNFAFSLVSLVTWRYFFLPFLYG</sequence>
<evidence type="ECO:0000313" key="2">
    <source>
        <dbReference type="EMBL" id="MBX44589.1"/>
    </source>
</evidence>
<proteinExistence type="predicted"/>
<dbReference type="EMBL" id="GGEC01064105">
    <property type="protein sequence ID" value="MBX44589.1"/>
    <property type="molecule type" value="Transcribed_RNA"/>
</dbReference>
<feature type="transmembrane region" description="Helical" evidence="1">
    <location>
        <begin position="20"/>
        <end position="39"/>
    </location>
</feature>
<accession>A0A2P2NQ20</accession>